<dbReference type="GO" id="GO:0009228">
    <property type="term" value="P:thiamine biosynthetic process"/>
    <property type="evidence" value="ECO:0007669"/>
    <property type="project" value="UniProtKB-KW"/>
</dbReference>
<comment type="similarity">
    <text evidence="4">Belongs to the transketolase family. DXPS subfamily.</text>
</comment>
<dbReference type="FunFam" id="3.40.50.970:FF:000010">
    <property type="entry name" value="1-deoxy-D-xylulose-5-phosphate synthase"/>
    <property type="match status" value="1"/>
</dbReference>
<evidence type="ECO:0000256" key="2">
    <source>
        <dbReference type="ARBA" id="ARBA00001964"/>
    </source>
</evidence>
<dbReference type="Pfam" id="PF13292">
    <property type="entry name" value="DXP_synthase_N"/>
    <property type="match status" value="1"/>
</dbReference>
<dbReference type="EC" id="2.2.1.7" evidence="6"/>
<dbReference type="Gene3D" id="3.40.50.920">
    <property type="match status" value="1"/>
</dbReference>
<dbReference type="GO" id="GO:0019288">
    <property type="term" value="P:isopentenyl diphosphate biosynthetic process, methylerythritol 4-phosphate pathway"/>
    <property type="evidence" value="ECO:0007669"/>
    <property type="project" value="TreeGrafter"/>
</dbReference>
<evidence type="ECO:0000256" key="12">
    <source>
        <dbReference type="ARBA" id="ARBA00023229"/>
    </source>
</evidence>
<dbReference type="EMBL" id="UHJL01000001">
    <property type="protein sequence ID" value="SUQ19144.1"/>
    <property type="molecule type" value="Genomic_DNA"/>
</dbReference>
<feature type="domain" description="Transketolase-like pyrimidine-binding" evidence="13">
    <location>
        <begin position="277"/>
        <end position="443"/>
    </location>
</feature>
<dbReference type="CDD" id="cd02007">
    <property type="entry name" value="TPP_DXS"/>
    <property type="match status" value="1"/>
</dbReference>
<comment type="cofactor">
    <cofactor evidence="2">
        <name>thiamine diphosphate</name>
        <dbReference type="ChEBI" id="CHEBI:58937"/>
    </cofactor>
</comment>
<dbReference type="PANTHER" id="PTHR43322">
    <property type="entry name" value="1-D-DEOXYXYLULOSE 5-PHOSPHATE SYNTHASE-RELATED"/>
    <property type="match status" value="1"/>
</dbReference>
<dbReference type="InterPro" id="IPR033248">
    <property type="entry name" value="Transketolase_C"/>
</dbReference>
<comment type="pathway">
    <text evidence="3">Metabolic intermediate biosynthesis; 1-deoxy-D-xylulose 5-phosphate biosynthesis; 1-deoxy-D-xylulose 5-phosphate from D-glyceraldehyde 3-phosphate and pyruvate: step 1/1.</text>
</comment>
<dbReference type="GO" id="GO:0016114">
    <property type="term" value="P:terpenoid biosynthetic process"/>
    <property type="evidence" value="ECO:0007669"/>
    <property type="project" value="InterPro"/>
</dbReference>
<evidence type="ECO:0000256" key="11">
    <source>
        <dbReference type="ARBA" id="ARBA00023052"/>
    </source>
</evidence>
<evidence type="ECO:0000256" key="3">
    <source>
        <dbReference type="ARBA" id="ARBA00004980"/>
    </source>
</evidence>
<dbReference type="InterPro" id="IPR049557">
    <property type="entry name" value="Transketolase_CS"/>
</dbReference>
<dbReference type="GO" id="GO:0008661">
    <property type="term" value="F:1-deoxy-D-xylulose-5-phosphate synthase activity"/>
    <property type="evidence" value="ECO:0007669"/>
    <property type="project" value="UniProtKB-EC"/>
</dbReference>
<keyword evidence="11" id="KW-0786">Thiamine pyrophosphate</keyword>
<evidence type="ECO:0000256" key="10">
    <source>
        <dbReference type="ARBA" id="ARBA00022977"/>
    </source>
</evidence>
<evidence type="ECO:0000256" key="4">
    <source>
        <dbReference type="ARBA" id="ARBA00011081"/>
    </source>
</evidence>
<evidence type="ECO:0000256" key="6">
    <source>
        <dbReference type="ARBA" id="ARBA00013150"/>
    </source>
</evidence>
<sequence>MFLEKIKSPADVKALDIKSLEQLAAEMRTALLKKLSKRGGHVAPNLGFVEGTIALHYVFDSPKDKIVYDVSHQSYSHKMLTGRAQAFLEESHYGDVTGYSEPTESEHDFFMVGHTSTSVSLALGLATARDVLRESGNVIAVIGDGSLSGGEAFEGLDNAGEYATNFIVVVNDNEMSIAENHGGLYKSLAELRATAGKSENNYFKSLGFDYKYLEQGNDIASLIEIFKSVKGATRPVVVHLHTQKGRGYSYAEQNREGWHWAAPFNIETGEINWGSGENYGEILGLYLMAKIKSDPKVVVIHSAVPAGIGFYEARRKEAGKQYIDVGIAEEHAVALASGLAKGGAKPIYSTHGTFIQRTYDQLSQDLCVNNNPATILVTMSGADGMNDTTHLCIFDIPMLSNIPNLVYLCPTCVEEFKTMADWAIDQTEHPVAIRIPNAVHHRSDIFEKDYSRLNKFKVVHRGERVALIGLGDFYQRAAAVALELHREGIDATLVNPRYASGVDKDLLLELAKTHDVFVTLENGVVEGGFGQKVATVLGETNAKVLVRGLSKEFYDKVSFADLCEKNHLNPSQVAKDVMQLLS</sequence>
<dbReference type="AlphaFoldDB" id="A0A380RUQ7"/>
<dbReference type="SMART" id="SM00861">
    <property type="entry name" value="Transket_pyr"/>
    <property type="match status" value="1"/>
</dbReference>
<proteinExistence type="inferred from homology"/>
<dbReference type="SUPFAM" id="SSF52518">
    <property type="entry name" value="Thiamin diphosphate-binding fold (THDP-binding)"/>
    <property type="match status" value="2"/>
</dbReference>
<evidence type="ECO:0000256" key="1">
    <source>
        <dbReference type="ARBA" id="ARBA00001946"/>
    </source>
</evidence>
<name>A0A380RUQ7_FIBSU</name>
<dbReference type="UniPathway" id="UPA00064">
    <property type="reaction ID" value="UER00091"/>
</dbReference>
<comment type="cofactor">
    <cofactor evidence="1">
        <name>Mg(2+)</name>
        <dbReference type="ChEBI" id="CHEBI:18420"/>
    </cofactor>
</comment>
<evidence type="ECO:0000259" key="13">
    <source>
        <dbReference type="SMART" id="SM00861"/>
    </source>
</evidence>
<keyword evidence="8" id="KW-0479">Metal-binding</keyword>
<comment type="subunit">
    <text evidence="5">Homodimer.</text>
</comment>
<accession>A0A380RUQ7</accession>
<dbReference type="GO" id="GO:0046872">
    <property type="term" value="F:metal ion binding"/>
    <property type="evidence" value="ECO:0007669"/>
    <property type="project" value="UniProtKB-KW"/>
</dbReference>
<evidence type="ECO:0000313" key="15">
    <source>
        <dbReference type="Proteomes" id="UP000255423"/>
    </source>
</evidence>
<dbReference type="Gene3D" id="3.40.50.970">
    <property type="match status" value="2"/>
</dbReference>
<dbReference type="InterPro" id="IPR029061">
    <property type="entry name" value="THDP-binding"/>
</dbReference>
<dbReference type="NCBIfam" id="NF003933">
    <property type="entry name" value="PRK05444.2-2"/>
    <property type="match status" value="1"/>
</dbReference>
<protein>
    <recommendedName>
        <fullName evidence="6">1-deoxy-D-xylulose-5-phosphate synthase</fullName>
        <ecNumber evidence="6">2.2.1.7</ecNumber>
    </recommendedName>
</protein>
<keyword evidence="9" id="KW-0460">Magnesium</keyword>
<evidence type="ECO:0000313" key="14">
    <source>
        <dbReference type="EMBL" id="SUQ19144.1"/>
    </source>
</evidence>
<dbReference type="RefSeq" id="WP_109571881.1">
    <property type="nucleotide sequence ID" value="NZ_UHJL01000001.1"/>
</dbReference>
<evidence type="ECO:0000256" key="8">
    <source>
        <dbReference type="ARBA" id="ARBA00022723"/>
    </source>
</evidence>
<keyword evidence="7" id="KW-0808">Transferase</keyword>
<dbReference type="Pfam" id="PF02779">
    <property type="entry name" value="Transket_pyr"/>
    <property type="match status" value="1"/>
</dbReference>
<dbReference type="Pfam" id="PF02780">
    <property type="entry name" value="Transketolase_C"/>
    <property type="match status" value="1"/>
</dbReference>
<keyword evidence="10" id="KW-0784">Thiamine biosynthesis</keyword>
<dbReference type="PANTHER" id="PTHR43322:SF1">
    <property type="entry name" value="1-DEOXY-D-XYLULOSE-5-PHOSPHATE SYNTHASE"/>
    <property type="match status" value="1"/>
</dbReference>
<dbReference type="NCBIfam" id="NF008968">
    <property type="entry name" value="PRK12315.1"/>
    <property type="match status" value="1"/>
</dbReference>
<dbReference type="GO" id="GO:0005829">
    <property type="term" value="C:cytosol"/>
    <property type="evidence" value="ECO:0007669"/>
    <property type="project" value="TreeGrafter"/>
</dbReference>
<dbReference type="CDD" id="cd07033">
    <property type="entry name" value="TPP_PYR_DXS_TK_like"/>
    <property type="match status" value="1"/>
</dbReference>
<dbReference type="InterPro" id="IPR005477">
    <property type="entry name" value="Dxylulose-5-P_synthase"/>
</dbReference>
<evidence type="ECO:0000256" key="9">
    <source>
        <dbReference type="ARBA" id="ARBA00022842"/>
    </source>
</evidence>
<organism evidence="14 15">
    <name type="scientific">Fibrobacter succinogenes</name>
    <name type="common">Bacteroides succinogenes</name>
    <dbReference type="NCBI Taxonomy" id="833"/>
    <lineage>
        <taxon>Bacteria</taxon>
        <taxon>Pseudomonadati</taxon>
        <taxon>Fibrobacterota</taxon>
        <taxon>Fibrobacteria</taxon>
        <taxon>Fibrobacterales</taxon>
        <taxon>Fibrobacteraceae</taxon>
        <taxon>Fibrobacter</taxon>
    </lineage>
</organism>
<dbReference type="InterPro" id="IPR009014">
    <property type="entry name" value="Transketo_C/PFOR_II"/>
</dbReference>
<dbReference type="SUPFAM" id="SSF52922">
    <property type="entry name" value="TK C-terminal domain-like"/>
    <property type="match status" value="1"/>
</dbReference>
<evidence type="ECO:0000256" key="5">
    <source>
        <dbReference type="ARBA" id="ARBA00011738"/>
    </source>
</evidence>
<reference evidence="14 15" key="1">
    <citation type="submission" date="2017-08" db="EMBL/GenBank/DDBJ databases">
        <authorList>
            <person name="de Groot N.N."/>
        </authorList>
    </citation>
    <scope>NUCLEOTIDE SEQUENCE [LARGE SCALE GENOMIC DNA]</scope>
    <source>
        <strain evidence="14 15">HM2</strain>
    </source>
</reference>
<dbReference type="InterPro" id="IPR005475">
    <property type="entry name" value="Transketolase-like_Pyr-bd"/>
</dbReference>
<gene>
    <name evidence="14" type="ORF">SAMN05661053_0371</name>
</gene>
<dbReference type="Proteomes" id="UP000255423">
    <property type="component" value="Unassembled WGS sequence"/>
</dbReference>
<dbReference type="PROSITE" id="PS00801">
    <property type="entry name" value="TRANSKETOLASE_1"/>
    <property type="match status" value="1"/>
</dbReference>
<keyword evidence="12" id="KW-0414">Isoprene biosynthesis</keyword>
<evidence type="ECO:0000256" key="7">
    <source>
        <dbReference type="ARBA" id="ARBA00022679"/>
    </source>
</evidence>